<feature type="active site" evidence="18">
    <location>
        <position position="360"/>
    </location>
</feature>
<dbReference type="InterPro" id="IPR050749">
    <property type="entry name" value="Glycosyl_Hydrolase_47"/>
</dbReference>
<evidence type="ECO:0000313" key="23">
    <source>
        <dbReference type="Proteomes" id="UP000675881"/>
    </source>
</evidence>
<feature type="active site" evidence="18">
    <location>
        <position position="497"/>
    </location>
</feature>
<dbReference type="GO" id="GO:0005975">
    <property type="term" value="P:carbohydrate metabolic process"/>
    <property type="evidence" value="ECO:0007669"/>
    <property type="project" value="InterPro"/>
</dbReference>
<reference evidence="22" key="1">
    <citation type="submission" date="2021-02" db="EMBL/GenBank/DDBJ databases">
        <authorList>
            <person name="Bekaert M."/>
        </authorList>
    </citation>
    <scope>NUCLEOTIDE SEQUENCE</scope>
    <source>
        <strain evidence="22">IoA-00</strain>
    </source>
</reference>
<keyword evidence="7 21" id="KW-0378">Hydrolase</keyword>
<comment type="catalytic activity">
    <reaction evidence="15">
        <text>N(4)-(alpha-D-Man-(1-&gt;2)-alpha-D-Man-(1-&gt;2)-alpha-D-Man-(1-&gt;3)-[alpha-D-Man-(1-&gt;3)-[alpha-D-Man-(1-&gt;2)-alpha-D-Man-(1-&gt;6)]-alpha-D-Man-(1-&gt;6)]-beta-D-Man-(1-&gt;4)-beta-D-GlcNAc-(1-&gt;4)-beta-D-GlcNAc)-L-asparaginyl-[protein] (N-glucan mannose isomer 8A1,2,3B1,3) + 3 H2O = N(4)-(alpha-D-Man-(1-&gt;3)-[alpha-D-Man-(1-&gt;3)-[alpha-D-Man-(1-&gt;6)]-alpha-D-Man-(1-&gt;6)]-beta-D-Man-(1-&gt;4)-beta-D-GlcNAc-(1-&gt;4)-beta-D-GlcNAc)-L-asparaginyl-[protein] (N-glucan mannose isomer 5A1,2) + 3 beta-D-mannose</text>
        <dbReference type="Rhea" id="RHEA:56028"/>
        <dbReference type="Rhea" id="RHEA-COMP:14358"/>
        <dbReference type="Rhea" id="RHEA-COMP:14367"/>
        <dbReference type="ChEBI" id="CHEBI:15377"/>
        <dbReference type="ChEBI" id="CHEBI:28563"/>
        <dbReference type="ChEBI" id="CHEBI:59087"/>
        <dbReference type="ChEBI" id="CHEBI:60628"/>
        <dbReference type="EC" id="3.2.1.113"/>
    </reaction>
</comment>
<proteinExistence type="inferred from homology"/>
<feature type="active site" description="Proton donor" evidence="18">
    <location>
        <position position="469"/>
    </location>
</feature>
<evidence type="ECO:0000256" key="10">
    <source>
        <dbReference type="ARBA" id="ARBA00022968"/>
    </source>
</evidence>
<protein>
    <recommendedName>
        <fullName evidence="21">alpha-1,2-Mannosidase</fullName>
        <ecNumber evidence="21">3.2.1.-</ecNumber>
    </recommendedName>
</protein>
<sequence length="594" mass="68555">MKSLHSSIVHIPNEESYLIPSSSKSTFKAVCRAWNRLSRLQRSLVYIFIIVLLLFQVYLLNDVVGDGREEVSLFERQTYENSFSRESQQYRNKVEIVKEYIQNIQDTTVKDEETKTTQGTGDNGDNISPQTSKGVLNFSGPTNSRQRSVVDAFKHAWNGYRTYAWGHDHLKPISKKTMNWFGLGLSIIDGLDTMVVMNLVDEFEEAKKWIDTHLDFNISKDVNLFETTIRLLGGLLSAFHLTHKKHDVLLEKATDLGNRLLGGFKTPSGIPYSDINLKTAKGHVPRWSPDSSTSEVTTLQLEFRDLSRCTSNPEYEDMAFQVSKKVHESTKWHGLVPIFINVETGDFQKSSTITLGARGDSYYEYLLKQWVQTGKTHEFLKEDYIEAIEGIKNWLTKRTAINNYLFVGEVQWGGHNFKPKMDELVCFLPGTLALGVHHGMPESHMEMAKELIETCYQTFATNPTHLAPEITYFNFKSGSKKDFYIKSNDAHYLLRPETVESLWYMFYMTKDPIYQDWGWNIFQGIEKYTKYANGYSNIGNVRSALDTKPRDLMETYFLAETLKYFYLLFSDKNEIDLQKWVFNTEGHPLPVYES</sequence>
<comment type="catalytic activity">
    <reaction evidence="16">
        <text>N(4)-(alpha-D-Man-(1-&gt;2)-alpha-D-Man-(1-&gt;2)-alpha-D-Man-(1-&gt;3)-[alpha-D-Man-(1-&gt;2)-alpha-D-Man-(1-&gt;3)-[alpha-D-Man-(1-&gt;2)-alpha-D-Man-(1-&gt;6)]-alpha-D-Man-(1-&gt;6)]-beta-D-Man-(1-&gt;4)-beta-D-GlcNAc-(1-&gt;4)-beta-D-GlcNAc)-L-asparaginyl-[protein] (N-glucan mannose isomer 9A1,2,3B1,2,3) + 4 H2O = N(4)-(alpha-D-Man-(1-&gt;3)-[alpha-D-Man-(1-&gt;3)-[alpha-D-Man-(1-&gt;6)]-alpha-D-Man-(1-&gt;6)]-beta-D-Man-(1-&gt;4)-beta-D-GlcNAc-(1-&gt;4)-beta-D-GlcNAc)-L-asparaginyl-[protein] (N-glucan mannose isomer 5A1,2) + 4 beta-D-mannose</text>
        <dbReference type="Rhea" id="RHEA:56008"/>
        <dbReference type="Rhea" id="RHEA-COMP:14356"/>
        <dbReference type="Rhea" id="RHEA-COMP:14367"/>
        <dbReference type="ChEBI" id="CHEBI:15377"/>
        <dbReference type="ChEBI" id="CHEBI:28563"/>
        <dbReference type="ChEBI" id="CHEBI:59087"/>
        <dbReference type="ChEBI" id="CHEBI:139493"/>
        <dbReference type="EC" id="3.2.1.113"/>
    </reaction>
</comment>
<evidence type="ECO:0000256" key="1">
    <source>
        <dbReference type="ARBA" id="ARBA00001913"/>
    </source>
</evidence>
<comment type="function">
    <text evidence="17">Involved in glycoprotein quality control targeting of misfolded glycoproteins for degradation. It primarily trims a single alpha-1,2-linked mannose residue from Man(9)GlcNAc(2) to produce Man(8)GlcNAc(2), but at high enzyme concentrations, as found in the ER quality control compartment (ERQC), it further trims the carbohydrates to Man(5-6)GlcNAc(2).</text>
</comment>
<dbReference type="GO" id="GO:0010498">
    <property type="term" value="P:proteasomal protein catabolic process"/>
    <property type="evidence" value="ECO:0007669"/>
    <property type="project" value="UniProtKB-ARBA"/>
</dbReference>
<evidence type="ECO:0000256" key="20">
    <source>
        <dbReference type="PIRSR" id="PIRSR601382-3"/>
    </source>
</evidence>
<feature type="binding site" evidence="19">
    <location>
        <position position="584"/>
    </location>
    <ligand>
        <name>Ca(2+)</name>
        <dbReference type="ChEBI" id="CHEBI:29108"/>
    </ligand>
</feature>
<dbReference type="InterPro" id="IPR001382">
    <property type="entry name" value="Glyco_hydro_47"/>
</dbReference>
<dbReference type="PANTHER" id="PTHR11742">
    <property type="entry name" value="MANNOSYL-OLIGOSACCHARIDE ALPHA-1,2-MANNOSIDASE-RELATED"/>
    <property type="match status" value="1"/>
</dbReference>
<evidence type="ECO:0000256" key="11">
    <source>
        <dbReference type="ARBA" id="ARBA00022989"/>
    </source>
</evidence>
<evidence type="ECO:0000256" key="13">
    <source>
        <dbReference type="ARBA" id="ARBA00023157"/>
    </source>
</evidence>
<dbReference type="Pfam" id="PF01532">
    <property type="entry name" value="Glyco_hydro_47"/>
    <property type="match status" value="1"/>
</dbReference>
<dbReference type="GO" id="GO:0034976">
    <property type="term" value="P:response to endoplasmic reticulum stress"/>
    <property type="evidence" value="ECO:0007669"/>
    <property type="project" value="UniProtKB-ARBA"/>
</dbReference>
<evidence type="ECO:0000256" key="7">
    <source>
        <dbReference type="ARBA" id="ARBA00022801"/>
    </source>
</evidence>
<comment type="subcellular location">
    <subcellularLocation>
        <location evidence="2">Endoplasmic reticulum membrane</location>
        <topology evidence="2">Single-pass type II membrane protein</topology>
    </subcellularLocation>
</comment>
<evidence type="ECO:0000256" key="18">
    <source>
        <dbReference type="PIRSR" id="PIRSR601382-1"/>
    </source>
</evidence>
<dbReference type="GO" id="GO:0005789">
    <property type="term" value="C:endoplasmic reticulum membrane"/>
    <property type="evidence" value="ECO:0007669"/>
    <property type="project" value="UniProtKB-SubCell"/>
</dbReference>
<dbReference type="InterPro" id="IPR036026">
    <property type="entry name" value="Seven-hairpin_glycosidases"/>
</dbReference>
<dbReference type="Proteomes" id="UP000675881">
    <property type="component" value="Chromosome 1"/>
</dbReference>
<dbReference type="PANTHER" id="PTHR11742:SF55">
    <property type="entry name" value="ENDOPLASMIC RETICULUM MANNOSYL-OLIGOSACCHARIDE 1,2-ALPHA-MANNOSIDASE"/>
    <property type="match status" value="1"/>
</dbReference>
<evidence type="ECO:0000256" key="9">
    <source>
        <dbReference type="ARBA" id="ARBA00022837"/>
    </source>
</evidence>
<keyword evidence="5" id="KW-0812">Transmembrane</keyword>
<dbReference type="PRINTS" id="PR00747">
    <property type="entry name" value="GLYHDRLASE47"/>
</dbReference>
<evidence type="ECO:0000256" key="4">
    <source>
        <dbReference type="ARBA" id="ARBA00007658"/>
    </source>
</evidence>
<dbReference type="GO" id="GO:0004571">
    <property type="term" value="F:mannosyl-oligosaccharide 1,2-alpha-mannosidase activity"/>
    <property type="evidence" value="ECO:0007669"/>
    <property type="project" value="UniProtKB-EC"/>
</dbReference>
<comment type="similarity">
    <text evidence="4 21">Belongs to the glycosyl hydrolase 47 family.</text>
</comment>
<dbReference type="EMBL" id="HG994580">
    <property type="protein sequence ID" value="CAF2775798.1"/>
    <property type="molecule type" value="Genomic_DNA"/>
</dbReference>
<comment type="cofactor">
    <cofactor evidence="1 19">
        <name>Ca(2+)</name>
        <dbReference type="ChEBI" id="CHEBI:29108"/>
    </cofactor>
</comment>
<evidence type="ECO:0000256" key="21">
    <source>
        <dbReference type="RuleBase" id="RU361193"/>
    </source>
</evidence>
<keyword evidence="23" id="KW-1185">Reference proteome</keyword>
<evidence type="ECO:0000256" key="6">
    <source>
        <dbReference type="ARBA" id="ARBA00022723"/>
    </source>
</evidence>
<dbReference type="GO" id="GO:0005509">
    <property type="term" value="F:calcium ion binding"/>
    <property type="evidence" value="ECO:0007669"/>
    <property type="project" value="InterPro"/>
</dbReference>
<dbReference type="OrthoDB" id="8118055at2759"/>
<dbReference type="SUPFAM" id="SSF48225">
    <property type="entry name" value="Seven-hairpin glycosidases"/>
    <property type="match status" value="1"/>
</dbReference>
<evidence type="ECO:0000256" key="3">
    <source>
        <dbReference type="ARBA" id="ARBA00004922"/>
    </source>
</evidence>
<evidence type="ECO:0000256" key="16">
    <source>
        <dbReference type="ARBA" id="ARBA00048605"/>
    </source>
</evidence>
<evidence type="ECO:0000256" key="15">
    <source>
        <dbReference type="ARBA" id="ARBA00047669"/>
    </source>
</evidence>
<keyword evidence="13 20" id="KW-1015">Disulfide bond</keyword>
<keyword evidence="6 19" id="KW-0479">Metal-binding</keyword>
<dbReference type="EC" id="3.2.1.-" evidence="21"/>
<dbReference type="FunFam" id="1.50.10.10:FF:000010">
    <property type="entry name" value="alpha-1,2-Mannosidase"/>
    <property type="match status" value="1"/>
</dbReference>
<keyword evidence="9 19" id="KW-0106">Calcium</keyword>
<name>A0A7R8CH17_LEPSM</name>
<accession>A0A7R8CH17</accession>
<feature type="active site" description="Proton donor" evidence="18">
    <location>
        <position position="226"/>
    </location>
</feature>
<evidence type="ECO:0000313" key="22">
    <source>
        <dbReference type="EMBL" id="CAF2775798.1"/>
    </source>
</evidence>
<evidence type="ECO:0000256" key="8">
    <source>
        <dbReference type="ARBA" id="ARBA00022824"/>
    </source>
</evidence>
<feature type="disulfide bond" evidence="20">
    <location>
        <begin position="426"/>
        <end position="455"/>
    </location>
</feature>
<keyword evidence="12" id="KW-0472">Membrane</keyword>
<keyword evidence="11" id="KW-1133">Transmembrane helix</keyword>
<dbReference type="InterPro" id="IPR012341">
    <property type="entry name" value="6hp_glycosidase-like_sf"/>
</dbReference>
<keyword evidence="8" id="KW-0256">Endoplasmic reticulum</keyword>
<keyword evidence="10" id="KW-0735">Signal-anchor</keyword>
<keyword evidence="14 21" id="KW-0326">Glycosidase</keyword>
<dbReference type="AlphaFoldDB" id="A0A7R8CH17"/>
<evidence type="ECO:0000256" key="5">
    <source>
        <dbReference type="ARBA" id="ARBA00022692"/>
    </source>
</evidence>
<comment type="pathway">
    <text evidence="3">Protein modification; protein glycosylation.</text>
</comment>
<evidence type="ECO:0000256" key="17">
    <source>
        <dbReference type="ARBA" id="ARBA00053655"/>
    </source>
</evidence>
<organism evidence="22 23">
    <name type="scientific">Lepeophtheirus salmonis</name>
    <name type="common">Salmon louse</name>
    <name type="synonym">Caligus salmonis</name>
    <dbReference type="NCBI Taxonomy" id="72036"/>
    <lineage>
        <taxon>Eukaryota</taxon>
        <taxon>Metazoa</taxon>
        <taxon>Ecdysozoa</taxon>
        <taxon>Arthropoda</taxon>
        <taxon>Crustacea</taxon>
        <taxon>Multicrustacea</taxon>
        <taxon>Hexanauplia</taxon>
        <taxon>Copepoda</taxon>
        <taxon>Siphonostomatoida</taxon>
        <taxon>Caligidae</taxon>
        <taxon>Lepeophtheirus</taxon>
    </lineage>
</organism>
<evidence type="ECO:0000256" key="12">
    <source>
        <dbReference type="ARBA" id="ARBA00023136"/>
    </source>
</evidence>
<evidence type="ECO:0000256" key="19">
    <source>
        <dbReference type="PIRSR" id="PIRSR601382-2"/>
    </source>
</evidence>
<dbReference type="Gene3D" id="1.50.10.10">
    <property type="match status" value="1"/>
</dbReference>
<evidence type="ECO:0000256" key="2">
    <source>
        <dbReference type="ARBA" id="ARBA00004648"/>
    </source>
</evidence>
<evidence type="ECO:0000256" key="14">
    <source>
        <dbReference type="ARBA" id="ARBA00023295"/>
    </source>
</evidence>
<gene>
    <name evidence="22" type="ORF">LSAA_1810</name>
</gene>